<gene>
    <name evidence="6" type="ORF">KHU32_02835</name>
</gene>
<evidence type="ECO:0000256" key="3">
    <source>
        <dbReference type="ARBA" id="ARBA00022833"/>
    </source>
</evidence>
<dbReference type="InterPro" id="IPR011057">
    <property type="entry name" value="Mss4-like_sf"/>
</dbReference>
<evidence type="ECO:0000256" key="4">
    <source>
        <dbReference type="ARBA" id="ARBA00023239"/>
    </source>
</evidence>
<dbReference type="Proteomes" id="UP000766336">
    <property type="component" value="Unassembled WGS sequence"/>
</dbReference>
<dbReference type="PROSITE" id="PS51891">
    <property type="entry name" value="CENP_V_GFA"/>
    <property type="match status" value="1"/>
</dbReference>
<dbReference type="InterPro" id="IPR006913">
    <property type="entry name" value="CENP-V/GFA"/>
</dbReference>
<dbReference type="SUPFAM" id="SSF51316">
    <property type="entry name" value="Mss4-like"/>
    <property type="match status" value="1"/>
</dbReference>
<dbReference type="PANTHER" id="PTHR33337:SF40">
    <property type="entry name" value="CENP-V_GFA DOMAIN-CONTAINING PROTEIN-RELATED"/>
    <property type="match status" value="1"/>
</dbReference>
<dbReference type="RefSeq" id="WP_213668517.1">
    <property type="nucleotide sequence ID" value="NZ_JAHCDA010000001.1"/>
</dbReference>
<keyword evidence="7" id="KW-1185">Reference proteome</keyword>
<proteinExistence type="inferred from homology"/>
<evidence type="ECO:0000256" key="2">
    <source>
        <dbReference type="ARBA" id="ARBA00022723"/>
    </source>
</evidence>
<evidence type="ECO:0000259" key="5">
    <source>
        <dbReference type="PROSITE" id="PS51891"/>
    </source>
</evidence>
<name>A0ABS5QAA3_9PROT</name>
<organism evidence="6 7">
    <name type="scientific">Roseococcus pinisoli</name>
    <dbReference type="NCBI Taxonomy" id="2835040"/>
    <lineage>
        <taxon>Bacteria</taxon>
        <taxon>Pseudomonadati</taxon>
        <taxon>Pseudomonadota</taxon>
        <taxon>Alphaproteobacteria</taxon>
        <taxon>Acetobacterales</taxon>
        <taxon>Roseomonadaceae</taxon>
        <taxon>Roseococcus</taxon>
    </lineage>
</organism>
<comment type="similarity">
    <text evidence="1">Belongs to the Gfa family.</text>
</comment>
<keyword evidence="3" id="KW-0862">Zinc</keyword>
<feature type="domain" description="CENP-V/GFA" evidence="5">
    <location>
        <begin position="3"/>
        <end position="115"/>
    </location>
</feature>
<sequence length="134" mass="15110">MQIDGGCHCGHVAYKAEIDPEQVTICHCTDCQTLTGSPFRVTVLTARQDLRLTAQAPKLYVRTGENGHRRRQYFCPECGTPLFTAGEGPEAEEWGIRWGSIRQRRELAPKRQIWRRSELPWIHGLGGLPGRPGD</sequence>
<protein>
    <submittedName>
        <fullName evidence="6">GFA family protein</fullName>
    </submittedName>
</protein>
<evidence type="ECO:0000313" key="6">
    <source>
        <dbReference type="EMBL" id="MBS7809857.1"/>
    </source>
</evidence>
<dbReference type="Gene3D" id="3.90.1590.10">
    <property type="entry name" value="glutathione-dependent formaldehyde- activating enzyme (gfa)"/>
    <property type="match status" value="1"/>
</dbReference>
<reference evidence="6 7" key="1">
    <citation type="submission" date="2021-05" db="EMBL/GenBank/DDBJ databases">
        <title>Roseococcus sp. XZZS9, whole genome shotgun sequencing project.</title>
        <authorList>
            <person name="Zhao G."/>
            <person name="Shen L."/>
        </authorList>
    </citation>
    <scope>NUCLEOTIDE SEQUENCE [LARGE SCALE GENOMIC DNA]</scope>
    <source>
        <strain evidence="6 7">XZZS9</strain>
    </source>
</reference>
<keyword evidence="4" id="KW-0456">Lyase</keyword>
<keyword evidence="2" id="KW-0479">Metal-binding</keyword>
<evidence type="ECO:0000256" key="1">
    <source>
        <dbReference type="ARBA" id="ARBA00005495"/>
    </source>
</evidence>
<dbReference type="Pfam" id="PF04828">
    <property type="entry name" value="GFA"/>
    <property type="match status" value="1"/>
</dbReference>
<accession>A0ABS5QAA3</accession>
<dbReference type="PANTHER" id="PTHR33337">
    <property type="entry name" value="GFA DOMAIN-CONTAINING PROTEIN"/>
    <property type="match status" value="1"/>
</dbReference>
<evidence type="ECO:0000313" key="7">
    <source>
        <dbReference type="Proteomes" id="UP000766336"/>
    </source>
</evidence>
<comment type="caution">
    <text evidence="6">The sequence shown here is derived from an EMBL/GenBank/DDBJ whole genome shotgun (WGS) entry which is preliminary data.</text>
</comment>
<dbReference type="EMBL" id="JAHCDA010000001">
    <property type="protein sequence ID" value="MBS7809857.1"/>
    <property type="molecule type" value="Genomic_DNA"/>
</dbReference>